<dbReference type="GO" id="GO:0005524">
    <property type="term" value="F:ATP binding"/>
    <property type="evidence" value="ECO:0007669"/>
    <property type="project" value="UniProtKB-KW"/>
</dbReference>
<dbReference type="RefSeq" id="WP_186939256.1">
    <property type="nucleotide sequence ID" value="NZ_JACOOA010000005.1"/>
</dbReference>
<sequence length="259" mass="27642">MRLDIDNLKFSYDGGGRSVIDGLSLTYESPEALCILGSNGTGKSTLLQCVIGAFKPTGGEVRIDGRPVGSYAMRDLARLVAYIPQTHVPAFEYPVIDVVTMGRTSIIGRFSTPGAADEACALEKLDFLGIAHLRDKPYTQISGGERQLVMIASALAQEPDVLVLDEPTAHLDFGNQYRFVKLVEQLCAQGMGVIMTTHFPDHALELGGTTAVMGEGRITCAGPAREVITPESMGALYGIEVNVERIGGRSICIPGPLEG</sequence>
<dbReference type="PANTHER" id="PTHR42734">
    <property type="entry name" value="METAL TRANSPORT SYSTEM ATP-BINDING PROTEIN TM_0124-RELATED"/>
    <property type="match status" value="1"/>
</dbReference>
<accession>A0ABR7BTU7</accession>
<feature type="domain" description="ABC transporter" evidence="4">
    <location>
        <begin position="3"/>
        <end position="240"/>
    </location>
</feature>
<dbReference type="InterPro" id="IPR003439">
    <property type="entry name" value="ABC_transporter-like_ATP-bd"/>
</dbReference>
<dbReference type="Gene3D" id="3.40.50.300">
    <property type="entry name" value="P-loop containing nucleotide triphosphate hydrolases"/>
    <property type="match status" value="1"/>
</dbReference>
<dbReference type="SUPFAM" id="SSF52540">
    <property type="entry name" value="P-loop containing nucleoside triphosphate hydrolases"/>
    <property type="match status" value="1"/>
</dbReference>
<dbReference type="PANTHER" id="PTHR42734:SF19">
    <property type="entry name" value="IRON COMPOUNDS ABC TRANSPORTER, ATP-BINDING PROTEIN"/>
    <property type="match status" value="1"/>
</dbReference>
<dbReference type="InterPro" id="IPR003593">
    <property type="entry name" value="AAA+_ATPase"/>
</dbReference>
<comment type="caution">
    <text evidence="5">The sequence shown here is derived from an EMBL/GenBank/DDBJ whole genome shotgun (WGS) entry which is preliminary data.</text>
</comment>
<evidence type="ECO:0000256" key="2">
    <source>
        <dbReference type="ARBA" id="ARBA00022741"/>
    </source>
</evidence>
<dbReference type="EMBL" id="JACOOA010000005">
    <property type="protein sequence ID" value="MBC5585004.1"/>
    <property type="molecule type" value="Genomic_DNA"/>
</dbReference>
<dbReference type="InterPro" id="IPR050153">
    <property type="entry name" value="Metal_Ion_Import_ABC"/>
</dbReference>
<dbReference type="PROSITE" id="PS00211">
    <property type="entry name" value="ABC_TRANSPORTER_1"/>
    <property type="match status" value="1"/>
</dbReference>
<keyword evidence="1" id="KW-0813">Transport</keyword>
<keyword evidence="2" id="KW-0547">Nucleotide-binding</keyword>
<dbReference type="PROSITE" id="PS50893">
    <property type="entry name" value="ABC_TRANSPORTER_2"/>
    <property type="match status" value="1"/>
</dbReference>
<dbReference type="Pfam" id="PF00005">
    <property type="entry name" value="ABC_tran"/>
    <property type="match status" value="1"/>
</dbReference>
<dbReference type="InterPro" id="IPR027417">
    <property type="entry name" value="P-loop_NTPase"/>
</dbReference>
<keyword evidence="6" id="KW-1185">Reference proteome</keyword>
<evidence type="ECO:0000313" key="6">
    <source>
        <dbReference type="Proteomes" id="UP000622448"/>
    </source>
</evidence>
<dbReference type="Proteomes" id="UP000622448">
    <property type="component" value="Unassembled WGS sequence"/>
</dbReference>
<protein>
    <submittedName>
        <fullName evidence="5">ABC transporter ATP-binding protein</fullName>
    </submittedName>
</protein>
<evidence type="ECO:0000256" key="3">
    <source>
        <dbReference type="ARBA" id="ARBA00022840"/>
    </source>
</evidence>
<organism evidence="5 6">
    <name type="scientific">Eggerthella hominis</name>
    <dbReference type="NCBI Taxonomy" id="2763043"/>
    <lineage>
        <taxon>Bacteria</taxon>
        <taxon>Bacillati</taxon>
        <taxon>Actinomycetota</taxon>
        <taxon>Coriobacteriia</taxon>
        <taxon>Eggerthellales</taxon>
        <taxon>Eggerthellaceae</taxon>
        <taxon>Eggerthella</taxon>
    </lineage>
</organism>
<name>A0ABR7BTU7_9ACTN</name>
<evidence type="ECO:0000259" key="4">
    <source>
        <dbReference type="PROSITE" id="PS50893"/>
    </source>
</evidence>
<evidence type="ECO:0000313" key="5">
    <source>
        <dbReference type="EMBL" id="MBC5585004.1"/>
    </source>
</evidence>
<keyword evidence="3 5" id="KW-0067">ATP-binding</keyword>
<dbReference type="SMART" id="SM00382">
    <property type="entry name" value="AAA"/>
    <property type="match status" value="1"/>
</dbReference>
<dbReference type="CDD" id="cd03214">
    <property type="entry name" value="ABC_Iron-Siderophores_B12_Hemin"/>
    <property type="match status" value="1"/>
</dbReference>
<evidence type="ECO:0000256" key="1">
    <source>
        <dbReference type="ARBA" id="ARBA00022448"/>
    </source>
</evidence>
<proteinExistence type="predicted"/>
<dbReference type="InterPro" id="IPR017871">
    <property type="entry name" value="ABC_transporter-like_CS"/>
</dbReference>
<gene>
    <name evidence="5" type="ORF">H8S61_12500</name>
</gene>
<reference evidence="5 6" key="1">
    <citation type="submission" date="2020-08" db="EMBL/GenBank/DDBJ databases">
        <title>Genome public.</title>
        <authorList>
            <person name="Liu C."/>
            <person name="Sun Q."/>
        </authorList>
    </citation>
    <scope>NUCLEOTIDE SEQUENCE [LARGE SCALE GENOMIC DNA]</scope>
    <source>
        <strain evidence="5 6">NSJ-70</strain>
    </source>
</reference>